<dbReference type="KEGG" id="ltr:EVS81_00120"/>
<evidence type="ECO:0000313" key="3">
    <source>
        <dbReference type="Proteomes" id="UP000289260"/>
    </source>
</evidence>
<dbReference type="EMBL" id="CP035806">
    <property type="protein sequence ID" value="QBE47438.1"/>
    <property type="molecule type" value="Genomic_DNA"/>
</dbReference>
<sequence>MPQHSPRALSPPARPHVHTPSALPPVPRFDRWPQAVRSAELLRGSLVRCGPGVRAAGWPETPRVRAAALAPWLTPDRIAIRMSAAWIWGAARRPDPMLELSTTGRRRPAQRARRDHQLHQFAYPEGALRSLDGFAVTDPEQTIYDLLRVPHVFGHRHRLACRLLLRLVADGRSGVERRLELQHPHYRAVARARLRQL</sequence>
<feature type="region of interest" description="Disordered" evidence="1">
    <location>
        <begin position="1"/>
        <end position="28"/>
    </location>
</feature>
<evidence type="ECO:0000256" key="1">
    <source>
        <dbReference type="SAM" id="MobiDB-lite"/>
    </source>
</evidence>
<reference evidence="2 3" key="1">
    <citation type="submission" date="2019-02" db="EMBL/GenBank/DDBJ databases">
        <authorList>
            <person name="Sun L."/>
            <person name="Pan D."/>
            <person name="Wu X."/>
        </authorList>
    </citation>
    <scope>NUCLEOTIDE SEQUENCE [LARGE SCALE GENOMIC DNA]</scope>
    <source>
        <strain evidence="2 3">JW-1</strain>
    </source>
</reference>
<accession>A0A4P6KC61</accession>
<evidence type="ECO:0000313" key="2">
    <source>
        <dbReference type="EMBL" id="QBE47438.1"/>
    </source>
</evidence>
<keyword evidence="3" id="KW-1185">Reference proteome</keyword>
<dbReference type="RefSeq" id="WP_130108597.1">
    <property type="nucleotide sequence ID" value="NZ_CP035806.1"/>
</dbReference>
<dbReference type="AlphaFoldDB" id="A0A4P6KC61"/>
<gene>
    <name evidence="2" type="ORF">EVS81_00120</name>
</gene>
<protein>
    <recommendedName>
        <fullName evidence="4">AbiEi antitoxin C-terminal domain-containing protein</fullName>
    </recommendedName>
</protein>
<dbReference type="OrthoDB" id="4802815at2"/>
<evidence type="ECO:0008006" key="4">
    <source>
        <dbReference type="Google" id="ProtNLM"/>
    </source>
</evidence>
<dbReference type="Proteomes" id="UP000289260">
    <property type="component" value="Chromosome"/>
</dbReference>
<proteinExistence type="predicted"/>
<name>A0A4P6KC61_9MICO</name>
<organism evidence="2 3">
    <name type="scientific">Leucobacter triazinivorans</name>
    <dbReference type="NCBI Taxonomy" id="1784719"/>
    <lineage>
        <taxon>Bacteria</taxon>
        <taxon>Bacillati</taxon>
        <taxon>Actinomycetota</taxon>
        <taxon>Actinomycetes</taxon>
        <taxon>Micrococcales</taxon>
        <taxon>Microbacteriaceae</taxon>
        <taxon>Leucobacter</taxon>
    </lineage>
</organism>